<feature type="domain" description="Non-reducing end beta-L-arabinofuranosidase-like GH127 middle" evidence="3">
    <location>
        <begin position="462"/>
        <end position="560"/>
    </location>
</feature>
<accession>A0A1G7QT44</accession>
<dbReference type="RefSeq" id="WP_091162961.1">
    <property type="nucleotide sequence ID" value="NZ_FNCG01000002.1"/>
</dbReference>
<dbReference type="STRING" id="551996.SAMN05192573_10220"/>
<dbReference type="EMBL" id="FNCG01000002">
    <property type="protein sequence ID" value="SDG01634.1"/>
    <property type="molecule type" value="Genomic_DNA"/>
</dbReference>
<organism evidence="5 6">
    <name type="scientific">Mucilaginibacter gossypii</name>
    <dbReference type="NCBI Taxonomy" id="551996"/>
    <lineage>
        <taxon>Bacteria</taxon>
        <taxon>Pseudomonadati</taxon>
        <taxon>Bacteroidota</taxon>
        <taxon>Sphingobacteriia</taxon>
        <taxon>Sphingobacteriales</taxon>
        <taxon>Sphingobacteriaceae</taxon>
        <taxon>Mucilaginibacter</taxon>
    </lineage>
</organism>
<keyword evidence="1" id="KW-0732">Signal</keyword>
<gene>
    <name evidence="5" type="ORF">SAMN05192573_10220</name>
</gene>
<dbReference type="InterPro" id="IPR049049">
    <property type="entry name" value="Beta-AFase-like_GH127_C"/>
</dbReference>
<evidence type="ECO:0000256" key="1">
    <source>
        <dbReference type="SAM" id="SignalP"/>
    </source>
</evidence>
<dbReference type="Pfam" id="PF20736">
    <property type="entry name" value="Glyco_hydro127M"/>
    <property type="match status" value="1"/>
</dbReference>
<dbReference type="PANTHER" id="PTHR43465:SF1">
    <property type="entry name" value="NON-REDUCING END BETA-L-ARABINOFURANOSIDASE"/>
    <property type="match status" value="1"/>
</dbReference>
<dbReference type="Proteomes" id="UP000199705">
    <property type="component" value="Unassembled WGS sequence"/>
</dbReference>
<dbReference type="InterPro" id="IPR012878">
    <property type="entry name" value="Beta-AFase-like_GH127_cat"/>
</dbReference>
<dbReference type="SUPFAM" id="SSF48208">
    <property type="entry name" value="Six-hairpin glycosidases"/>
    <property type="match status" value="1"/>
</dbReference>
<protein>
    <recommendedName>
        <fullName evidence="7">Glycoside hydrolase family 127 protein</fullName>
    </recommendedName>
</protein>
<dbReference type="Gene3D" id="1.50.10.20">
    <property type="match status" value="1"/>
</dbReference>
<sequence length="680" mass="76508">MKWICKYIGIALLLSCTLKLSAQNKALVNTSKSSYAKLSSLDMGAVQWTGGFWADRFKVCRDTMIPNLWRVYTDPKISHAYRNFEIAAGIDTGSHEGPPFHDGDFYKLFEAVASMYAATHDPKLDVLMDKTIAVIAKAQRADGYIHTPTLIEERKNSGKEKAFNDRLNFETYNLGHLMTAACVHYRVTGKTTLLKVAVKATDYLYKFYKTASPELARNAICPSHYMGVVEMYRTTRDPKYLELAKNLIDIRGLMKDGTDDNQDRTPFRQQTQAMGHAVRANYLFAGAADVYAETGDTTLMHTLNLMWNDVVNRKMYITGGCGSLYDGVSPDGTSYNPNEVQKVHQAYGRDYQLPSFTAHNETCANIGNVLWNWRMLQVTGDAKYADVMELALYNSVLSGISLNGRNFLYTNPLAYSDSLPFKQRWSKDRIGYIKLSNCCPPNVVRTIAEVSDYAYSTSDKGLWFNLYGSNTISAKLKDGTPVKLTQTTNYPWDGKISIKFDEVPGNKAFSVFLRIPGWCKGASIKLEGQPVPQLDTTPGTYMQVNAVWRKGMTIDLDLPMPVTMMEANPLVEETRNQVAVKRGPVVYCLESADLAKGQKVFNVALSANSQLKPEMIRIDNSEIMSLIGKADLRDENNWSNQLYKEISAPKQNAVDIRLIPYYAWGNRGHVDMETWMPLDR</sequence>
<proteinExistence type="predicted"/>
<dbReference type="InterPro" id="IPR049174">
    <property type="entry name" value="Beta-AFase-like"/>
</dbReference>
<dbReference type="InterPro" id="IPR008928">
    <property type="entry name" value="6-hairpin_glycosidase_sf"/>
</dbReference>
<evidence type="ECO:0008006" key="7">
    <source>
        <dbReference type="Google" id="ProtNLM"/>
    </source>
</evidence>
<evidence type="ECO:0000259" key="3">
    <source>
        <dbReference type="Pfam" id="PF20736"/>
    </source>
</evidence>
<feature type="domain" description="Non-reducing end beta-L-arabinofuranosidase-like GH127 C-terminal" evidence="4">
    <location>
        <begin position="562"/>
        <end position="677"/>
    </location>
</feature>
<keyword evidence="6" id="KW-1185">Reference proteome</keyword>
<feature type="chain" id="PRO_5011792691" description="Glycoside hydrolase family 127 protein" evidence="1">
    <location>
        <begin position="23"/>
        <end position="680"/>
    </location>
</feature>
<feature type="signal peptide" evidence="1">
    <location>
        <begin position="1"/>
        <end position="22"/>
    </location>
</feature>
<reference evidence="6" key="1">
    <citation type="submission" date="2016-10" db="EMBL/GenBank/DDBJ databases">
        <authorList>
            <person name="Varghese N."/>
            <person name="Submissions S."/>
        </authorList>
    </citation>
    <scope>NUCLEOTIDE SEQUENCE [LARGE SCALE GENOMIC DNA]</scope>
    <source>
        <strain evidence="6">Gh-67</strain>
    </source>
</reference>
<evidence type="ECO:0000313" key="5">
    <source>
        <dbReference type="EMBL" id="SDG01634.1"/>
    </source>
</evidence>
<name>A0A1G7QT44_9SPHI</name>
<dbReference type="InterPro" id="IPR049046">
    <property type="entry name" value="Beta-AFase-like_GH127_middle"/>
</dbReference>
<evidence type="ECO:0000313" key="6">
    <source>
        <dbReference type="Proteomes" id="UP000199705"/>
    </source>
</evidence>
<evidence type="ECO:0000259" key="2">
    <source>
        <dbReference type="Pfam" id="PF07944"/>
    </source>
</evidence>
<feature type="domain" description="Non-reducing end beta-L-arabinofuranosidase-like GH127 catalytic" evidence="2">
    <location>
        <begin position="45"/>
        <end position="451"/>
    </location>
</feature>
<dbReference type="Pfam" id="PF20737">
    <property type="entry name" value="Glyco_hydro127C"/>
    <property type="match status" value="1"/>
</dbReference>
<evidence type="ECO:0000259" key="4">
    <source>
        <dbReference type="Pfam" id="PF20737"/>
    </source>
</evidence>
<dbReference type="AlphaFoldDB" id="A0A1G7QT44"/>
<dbReference type="Pfam" id="PF07944">
    <property type="entry name" value="Beta-AFase-like_GH127_cat"/>
    <property type="match status" value="1"/>
</dbReference>
<dbReference type="PANTHER" id="PTHR43465">
    <property type="entry name" value="DUF1680 DOMAIN PROTEIN (AFU_ORTHOLOGUE AFUA_1G08910)"/>
    <property type="match status" value="1"/>
</dbReference>
<dbReference type="GO" id="GO:0005975">
    <property type="term" value="P:carbohydrate metabolic process"/>
    <property type="evidence" value="ECO:0007669"/>
    <property type="project" value="InterPro"/>
</dbReference>